<evidence type="ECO:0000313" key="3">
    <source>
        <dbReference type="EMBL" id="AWW12141.1"/>
    </source>
</evidence>
<organism evidence="2">
    <name type="scientific">Human herpesvirus 1</name>
    <name type="common">HHV-1</name>
    <name type="synonym">Human herpes simplex virus 1</name>
    <dbReference type="NCBI Taxonomy" id="10298"/>
    <lineage>
        <taxon>Viruses</taxon>
        <taxon>Duplodnaviria</taxon>
        <taxon>Heunggongvirae</taxon>
        <taxon>Peploviricota</taxon>
        <taxon>Herviviricetes</taxon>
        <taxon>Herpesvirales</taxon>
        <taxon>Orthoherpesviridae</taxon>
        <taxon>Alphaherpesvirinae</taxon>
        <taxon>Simplexvirus</taxon>
        <taxon>Simplexvirus humanalpha1</taxon>
    </lineage>
</organism>
<sequence length="86" mass="9445">MRPKRPHTSSHSASASSRDLRRASTRRRVSKSDCRRAPCRVRRPGPSPLAALSGCVSKVRWACSNQATACTSSSRAFSVWSNRIST</sequence>
<dbReference type="EMBL" id="MG999885">
    <property type="protein sequence ID" value="AWW12141.1"/>
    <property type="molecule type" value="Genomic_DNA"/>
</dbReference>
<organismHost>
    <name type="scientific">Homo sapiens</name>
    <name type="common">Human</name>
    <dbReference type="NCBI Taxonomy" id="9606"/>
</organismHost>
<proteinExistence type="predicted"/>
<evidence type="ECO:0000313" key="2">
    <source>
        <dbReference type="EMBL" id="AWW09855.1"/>
    </source>
</evidence>
<dbReference type="EMBL" id="MG999860">
    <property type="protein sequence ID" value="AWW09855.1"/>
    <property type="molecule type" value="Genomic_DNA"/>
</dbReference>
<protein>
    <submittedName>
        <fullName evidence="2">Uncharacterized protein</fullName>
    </submittedName>
</protein>
<reference evidence="2" key="1">
    <citation type="journal article" date="2018" name="MSphere">
        <title>Ultrasensitive Capture of Human Herpes Simplex Virus Genomes Directly from Clinical Samples Reveals Extraordinarily Limited Evolution in Cell Culture.</title>
        <authorList>
            <person name="Greninger A.L."/>
            <person name="Roychoudhury P."/>
            <person name="Xie H."/>
            <person name="Casto A."/>
            <person name="Cent A."/>
            <person name="Pepper G."/>
            <person name="Koelle D.M."/>
            <person name="Huang M.L."/>
            <person name="Wald A."/>
            <person name="Johnston C."/>
            <person name="Jerome K.R."/>
        </authorList>
    </citation>
    <scope>NUCLEOTIDE SEQUENCE</scope>
    <source>
        <strain evidence="3">2007-21335</strain>
        <strain evidence="2">25_2006-37406</strain>
    </source>
</reference>
<evidence type="ECO:0000256" key="1">
    <source>
        <dbReference type="SAM" id="MobiDB-lite"/>
    </source>
</evidence>
<accession>A0A2Z4H520</accession>
<name>A0A2Z4H520_HHV1</name>
<feature type="region of interest" description="Disordered" evidence="1">
    <location>
        <begin position="1"/>
        <end position="37"/>
    </location>
</feature>